<dbReference type="RefSeq" id="WP_099532687.1">
    <property type="nucleotide sequence ID" value="NZ_JAZAQF010000028.1"/>
</dbReference>
<name>A0ABW7C776_9CYAN</name>
<keyword evidence="1" id="KW-0479">Metal-binding</keyword>
<dbReference type="Pfam" id="PF02069">
    <property type="entry name" value="Metallothio_Pro"/>
    <property type="match status" value="1"/>
</dbReference>
<accession>A0ABW7C776</accession>
<gene>
    <name evidence="3" type="ORF">VPK24_05230</name>
</gene>
<dbReference type="PRINTS" id="PR00859">
    <property type="entry name" value="MTPROKARYOTE"/>
</dbReference>
<evidence type="ECO:0000313" key="3">
    <source>
        <dbReference type="EMBL" id="MFG3817030.1"/>
    </source>
</evidence>
<keyword evidence="2" id="KW-0480">Metal-thiolate cluster</keyword>
<proteinExistence type="predicted"/>
<dbReference type="SUPFAM" id="SSF57868">
    <property type="entry name" value="Metallothionein"/>
    <property type="match status" value="1"/>
</dbReference>
<dbReference type="InterPro" id="IPR000518">
    <property type="entry name" value="Metalthion_fam14_prok"/>
</dbReference>
<dbReference type="InterPro" id="IPR017854">
    <property type="entry name" value="Metalthion_dom_sf"/>
</dbReference>
<dbReference type="Gene3D" id="2.30.170.10">
    <property type="match status" value="1"/>
</dbReference>
<organism evidence="3 4">
    <name type="scientific">Limnothrix redekei LRLZ20PSL1</name>
    <dbReference type="NCBI Taxonomy" id="3112953"/>
    <lineage>
        <taxon>Bacteria</taxon>
        <taxon>Bacillati</taxon>
        <taxon>Cyanobacteriota</taxon>
        <taxon>Cyanophyceae</taxon>
        <taxon>Pseudanabaenales</taxon>
        <taxon>Pseudanabaenaceae</taxon>
        <taxon>Limnothrix</taxon>
    </lineage>
</organism>
<protein>
    <submittedName>
        <fullName evidence="3">Metallothionein</fullName>
    </submittedName>
</protein>
<reference evidence="4" key="1">
    <citation type="journal article" date="2024" name="Algal Res.">
        <title>Biochemical, toxicological and genomic investigation of a high-biomass producing Limnothrix strain isolated from Italian shallow drinking water reservoir.</title>
        <authorList>
            <person name="Simonazzi M."/>
            <person name="Shishido T.K."/>
            <person name="Delbaje E."/>
            <person name="Wahlsten M."/>
            <person name="Fewer D.P."/>
            <person name="Sivonen K."/>
            <person name="Pezzolesi L."/>
            <person name="Pistocchi R."/>
        </authorList>
    </citation>
    <scope>NUCLEOTIDE SEQUENCE [LARGE SCALE GENOMIC DNA]</scope>
    <source>
        <strain evidence="4">LRLZ20PSL1</strain>
    </source>
</reference>
<dbReference type="EMBL" id="JAZAQF010000028">
    <property type="protein sequence ID" value="MFG3817030.1"/>
    <property type="molecule type" value="Genomic_DNA"/>
</dbReference>
<evidence type="ECO:0000313" key="4">
    <source>
        <dbReference type="Proteomes" id="UP001604335"/>
    </source>
</evidence>
<evidence type="ECO:0000256" key="2">
    <source>
        <dbReference type="ARBA" id="ARBA00022851"/>
    </source>
</evidence>
<dbReference type="Proteomes" id="UP001604335">
    <property type="component" value="Unassembled WGS sequence"/>
</dbReference>
<comment type="caution">
    <text evidence="3">The sequence shown here is derived from an EMBL/GenBank/DDBJ whole genome shotgun (WGS) entry which is preliminary data.</text>
</comment>
<keyword evidence="4" id="KW-1185">Reference proteome</keyword>
<sequence>MTTTTQKCDCGPCLCTVDLATAIQKDGKHYCSEACANGHEGGACCGNSGCNCGQA</sequence>
<evidence type="ECO:0000256" key="1">
    <source>
        <dbReference type="ARBA" id="ARBA00022723"/>
    </source>
</evidence>